<dbReference type="EMBL" id="JACXVP010000009">
    <property type="protein sequence ID" value="KAG5585552.1"/>
    <property type="molecule type" value="Genomic_DNA"/>
</dbReference>
<dbReference type="AlphaFoldDB" id="A0A9J5XF88"/>
<keyword evidence="2" id="KW-1185">Reference proteome</keyword>
<name>A0A9J5XF88_SOLCO</name>
<accession>A0A9J5XF88</accession>
<comment type="caution">
    <text evidence="1">The sequence shown here is derived from an EMBL/GenBank/DDBJ whole genome shotgun (WGS) entry which is preliminary data.</text>
</comment>
<reference evidence="1 2" key="1">
    <citation type="submission" date="2020-09" db="EMBL/GenBank/DDBJ databases">
        <title>De no assembly of potato wild relative species, Solanum commersonii.</title>
        <authorList>
            <person name="Cho K."/>
        </authorList>
    </citation>
    <scope>NUCLEOTIDE SEQUENCE [LARGE SCALE GENOMIC DNA]</scope>
    <source>
        <strain evidence="1">LZ3.2</strain>
        <tissue evidence="1">Leaf</tissue>
    </source>
</reference>
<evidence type="ECO:0000313" key="1">
    <source>
        <dbReference type="EMBL" id="KAG5585552.1"/>
    </source>
</evidence>
<dbReference type="Proteomes" id="UP000824120">
    <property type="component" value="Chromosome 9"/>
</dbReference>
<gene>
    <name evidence="1" type="ORF">H5410_045986</name>
</gene>
<protein>
    <submittedName>
        <fullName evidence="1">Uncharacterized protein</fullName>
    </submittedName>
</protein>
<dbReference type="OrthoDB" id="10556682at2759"/>
<proteinExistence type="predicted"/>
<evidence type="ECO:0000313" key="2">
    <source>
        <dbReference type="Proteomes" id="UP000824120"/>
    </source>
</evidence>
<sequence length="76" mass="8580">MYISTIATSLPSEILSYDETTLEEHTSKFLVVLGVQKGLFLHLGLKILLLEFGLLEMVHITLLSKVEKTEKNKNGY</sequence>
<organism evidence="1 2">
    <name type="scientific">Solanum commersonii</name>
    <name type="common">Commerson's wild potato</name>
    <name type="synonym">Commerson's nightshade</name>
    <dbReference type="NCBI Taxonomy" id="4109"/>
    <lineage>
        <taxon>Eukaryota</taxon>
        <taxon>Viridiplantae</taxon>
        <taxon>Streptophyta</taxon>
        <taxon>Embryophyta</taxon>
        <taxon>Tracheophyta</taxon>
        <taxon>Spermatophyta</taxon>
        <taxon>Magnoliopsida</taxon>
        <taxon>eudicotyledons</taxon>
        <taxon>Gunneridae</taxon>
        <taxon>Pentapetalae</taxon>
        <taxon>asterids</taxon>
        <taxon>lamiids</taxon>
        <taxon>Solanales</taxon>
        <taxon>Solanaceae</taxon>
        <taxon>Solanoideae</taxon>
        <taxon>Solaneae</taxon>
        <taxon>Solanum</taxon>
    </lineage>
</organism>